<dbReference type="Proteomes" id="UP001295444">
    <property type="component" value="Chromosome 04"/>
</dbReference>
<keyword evidence="1 2" id="KW-0175">Coiled coil</keyword>
<protein>
    <recommendedName>
        <fullName evidence="3">DUF4515 domain-containing protein</fullName>
    </recommendedName>
</protein>
<evidence type="ECO:0000313" key="5">
    <source>
        <dbReference type="Proteomes" id="UP001295444"/>
    </source>
</evidence>
<gene>
    <name evidence="4" type="ORF">PECUL_23A038793</name>
</gene>
<evidence type="ECO:0000256" key="2">
    <source>
        <dbReference type="SAM" id="Coils"/>
    </source>
</evidence>
<dbReference type="PANTHER" id="PTHR14845">
    <property type="entry name" value="COILED-COIL DOMAIN-CONTAINING 166"/>
    <property type="match status" value="1"/>
</dbReference>
<dbReference type="InterPro" id="IPR032777">
    <property type="entry name" value="DUF4515"/>
</dbReference>
<reference evidence="4" key="1">
    <citation type="submission" date="2022-03" db="EMBL/GenBank/DDBJ databases">
        <authorList>
            <person name="Alioto T."/>
            <person name="Alioto T."/>
            <person name="Gomez Garrido J."/>
        </authorList>
    </citation>
    <scope>NUCLEOTIDE SEQUENCE</scope>
</reference>
<feature type="coiled-coil region" evidence="2">
    <location>
        <begin position="21"/>
        <end position="55"/>
    </location>
</feature>
<evidence type="ECO:0000256" key="1">
    <source>
        <dbReference type="ARBA" id="ARBA00023054"/>
    </source>
</evidence>
<keyword evidence="5" id="KW-1185">Reference proteome</keyword>
<feature type="coiled-coil region" evidence="2">
    <location>
        <begin position="141"/>
        <end position="206"/>
    </location>
</feature>
<feature type="domain" description="DUF4515" evidence="3">
    <location>
        <begin position="55"/>
        <end position="259"/>
    </location>
</feature>
<name>A0AAD1S2H0_PELCU</name>
<dbReference type="EMBL" id="OW240915">
    <property type="protein sequence ID" value="CAH2286152.1"/>
    <property type="molecule type" value="Genomic_DNA"/>
</dbReference>
<feature type="coiled-coil region" evidence="2">
    <location>
        <begin position="82"/>
        <end position="116"/>
    </location>
</feature>
<dbReference type="Pfam" id="PF14988">
    <property type="entry name" value="DUF4515"/>
    <property type="match status" value="1"/>
</dbReference>
<accession>A0AAD1S2H0</accession>
<organism evidence="4 5">
    <name type="scientific">Pelobates cultripes</name>
    <name type="common">Western spadefoot toad</name>
    <dbReference type="NCBI Taxonomy" id="61616"/>
    <lineage>
        <taxon>Eukaryota</taxon>
        <taxon>Metazoa</taxon>
        <taxon>Chordata</taxon>
        <taxon>Craniata</taxon>
        <taxon>Vertebrata</taxon>
        <taxon>Euteleostomi</taxon>
        <taxon>Amphibia</taxon>
        <taxon>Batrachia</taxon>
        <taxon>Anura</taxon>
        <taxon>Pelobatoidea</taxon>
        <taxon>Pelobatidae</taxon>
        <taxon>Pelobates</taxon>
    </lineage>
</organism>
<dbReference type="PANTHER" id="PTHR14845:SF0">
    <property type="entry name" value="DUF4515 DOMAIN-CONTAINING PROTEIN"/>
    <property type="match status" value="1"/>
</dbReference>
<proteinExistence type="predicted"/>
<evidence type="ECO:0000313" key="4">
    <source>
        <dbReference type="EMBL" id="CAH2286152.1"/>
    </source>
</evidence>
<sequence>MGDLGVSTLDSLKEKYLQEDLNNIAQDINCLTKAISSLKEENDFLNEESDNVERENKGFTGFLSKRAERLHGAAISLNEYNHRKLQEVKREKEEMVQKLQMKETEMRNELMDKEHALSVVLKKLEELQPYKDLEAKQTVKIEELSQEIIKMRKLYIDKEREVKHTFLKNKELLAQESRKKVARLSRRAKKQAILSLQAHIEKVKEEHFKIRDIAARLCHRNMLLYELKCRLQRHNHKLLDSLQYQERLYNMRHTALHQRNTGQFTEVEAEREDVLTTANEKVKLKKASTI</sequence>
<evidence type="ECO:0000259" key="3">
    <source>
        <dbReference type="Pfam" id="PF14988"/>
    </source>
</evidence>
<dbReference type="AlphaFoldDB" id="A0AAD1S2H0"/>